<dbReference type="InterPro" id="IPR002549">
    <property type="entry name" value="AI-2E-like"/>
</dbReference>
<comment type="caution">
    <text evidence="7">The sequence shown here is derived from an EMBL/GenBank/DDBJ whole genome shotgun (WGS) entry which is preliminary data.</text>
</comment>
<feature type="transmembrane region" description="Helical" evidence="6">
    <location>
        <begin position="167"/>
        <end position="191"/>
    </location>
</feature>
<dbReference type="GO" id="GO:0055085">
    <property type="term" value="P:transmembrane transport"/>
    <property type="evidence" value="ECO:0007669"/>
    <property type="project" value="TreeGrafter"/>
</dbReference>
<dbReference type="PANTHER" id="PTHR21716:SF62">
    <property type="entry name" value="TRANSPORT PROTEIN YDBI-RELATED"/>
    <property type="match status" value="1"/>
</dbReference>
<proteinExistence type="inferred from homology"/>
<gene>
    <name evidence="7" type="ORF">E4L98_14825</name>
</gene>
<evidence type="ECO:0000256" key="6">
    <source>
        <dbReference type="SAM" id="Phobius"/>
    </source>
</evidence>
<dbReference type="EMBL" id="SPVG01000150">
    <property type="protein sequence ID" value="TFW20464.1"/>
    <property type="molecule type" value="Genomic_DNA"/>
</dbReference>
<protein>
    <submittedName>
        <fullName evidence="7">AI-2E family transporter</fullName>
    </submittedName>
</protein>
<evidence type="ECO:0000256" key="5">
    <source>
        <dbReference type="ARBA" id="ARBA00023136"/>
    </source>
</evidence>
<keyword evidence="4 6" id="KW-1133">Transmembrane helix</keyword>
<evidence type="ECO:0000256" key="3">
    <source>
        <dbReference type="ARBA" id="ARBA00022692"/>
    </source>
</evidence>
<evidence type="ECO:0000256" key="4">
    <source>
        <dbReference type="ARBA" id="ARBA00022989"/>
    </source>
</evidence>
<dbReference type="OrthoDB" id="5761230at2"/>
<evidence type="ECO:0000256" key="1">
    <source>
        <dbReference type="ARBA" id="ARBA00004141"/>
    </source>
</evidence>
<feature type="transmembrane region" description="Helical" evidence="6">
    <location>
        <begin position="231"/>
        <end position="259"/>
    </location>
</feature>
<name>A0A4Y9SDH4_9BURK</name>
<dbReference type="Pfam" id="PF01594">
    <property type="entry name" value="AI-2E_transport"/>
    <property type="match status" value="1"/>
</dbReference>
<feature type="transmembrane region" description="Helical" evidence="6">
    <location>
        <begin position="265"/>
        <end position="283"/>
    </location>
</feature>
<dbReference type="PANTHER" id="PTHR21716">
    <property type="entry name" value="TRANSMEMBRANE PROTEIN"/>
    <property type="match status" value="1"/>
</dbReference>
<keyword evidence="3 6" id="KW-0812">Transmembrane</keyword>
<keyword evidence="5 6" id="KW-0472">Membrane</keyword>
<dbReference type="AlphaFoldDB" id="A0A4Y9SDH4"/>
<organism evidence="7 8">
    <name type="scientific">Duganella callida</name>
    <dbReference type="NCBI Taxonomy" id="2561932"/>
    <lineage>
        <taxon>Bacteria</taxon>
        <taxon>Pseudomonadati</taxon>
        <taxon>Pseudomonadota</taxon>
        <taxon>Betaproteobacteria</taxon>
        <taxon>Burkholderiales</taxon>
        <taxon>Oxalobacteraceae</taxon>
        <taxon>Telluria group</taxon>
        <taxon>Duganella</taxon>
    </lineage>
</organism>
<reference evidence="7 8" key="1">
    <citation type="submission" date="2019-03" db="EMBL/GenBank/DDBJ databases">
        <title>Draft Genome Sequence of Duganella callidus sp. nov., a Novel Duganella Species Isolated from Cultivated Soil.</title>
        <authorList>
            <person name="Raths R."/>
            <person name="Peta V."/>
            <person name="Bucking H."/>
        </authorList>
    </citation>
    <scope>NUCLEOTIDE SEQUENCE [LARGE SCALE GENOMIC DNA]</scope>
    <source>
        <strain evidence="7 8">DN04</strain>
    </source>
</reference>
<accession>A0A4Y9SDH4</accession>
<comment type="similarity">
    <text evidence="2">Belongs to the autoinducer-2 exporter (AI-2E) (TC 2.A.86) family.</text>
</comment>
<keyword evidence="8" id="KW-1185">Reference proteome</keyword>
<feature type="transmembrane region" description="Helical" evidence="6">
    <location>
        <begin position="290"/>
        <end position="312"/>
    </location>
</feature>
<comment type="subcellular location">
    <subcellularLocation>
        <location evidence="1">Membrane</location>
        <topology evidence="1">Multi-pass membrane protein</topology>
    </subcellularLocation>
</comment>
<evidence type="ECO:0000313" key="8">
    <source>
        <dbReference type="Proteomes" id="UP000297729"/>
    </source>
</evidence>
<sequence>MRAISPPICWHDSVMTTTTPKPPSPPNQRSYLHRVVLAYGVGMLFFLTLAALWYGAEVFLLLFACALFAILLYELSRRMAARLAVRRGIALTVIAAALAALIGGGSWALAPQIAEQATELGSVVPESIERLRAAVARNAFLHSILSDLPSADAIRKQLTALAPNAGLVFSGVLGALGNVVIILCVGLYFAAQPAVYISGFLKLIPQQRRPRVREVLDTIGDTLARWLVGKLVSMIVVGVATAIGLWLLGVPLAMVLGLIAGLLDFIPYIGPLMAGVPAVLIAFSDSPQLGLYTILLFLGIQTVEGYLLSPLIESRSVALPPALTIATQVLCGALFGLAGVALATPLAAVLAVLVTMLYVQDVLHDSATPPGDA</sequence>
<dbReference type="Proteomes" id="UP000297729">
    <property type="component" value="Unassembled WGS sequence"/>
</dbReference>
<dbReference type="GO" id="GO:0016020">
    <property type="term" value="C:membrane"/>
    <property type="evidence" value="ECO:0007669"/>
    <property type="project" value="UniProtKB-SubCell"/>
</dbReference>
<evidence type="ECO:0000256" key="2">
    <source>
        <dbReference type="ARBA" id="ARBA00009773"/>
    </source>
</evidence>
<feature type="transmembrane region" description="Helical" evidence="6">
    <location>
        <begin position="31"/>
        <end position="52"/>
    </location>
</feature>
<feature type="transmembrane region" description="Helical" evidence="6">
    <location>
        <begin position="332"/>
        <end position="359"/>
    </location>
</feature>
<feature type="transmembrane region" description="Helical" evidence="6">
    <location>
        <begin position="58"/>
        <end position="76"/>
    </location>
</feature>
<feature type="transmembrane region" description="Helical" evidence="6">
    <location>
        <begin position="88"/>
        <end position="110"/>
    </location>
</feature>
<evidence type="ECO:0000313" key="7">
    <source>
        <dbReference type="EMBL" id="TFW20464.1"/>
    </source>
</evidence>